<dbReference type="EMBL" id="JAAZKV010000006">
    <property type="protein sequence ID" value="NMA44315.1"/>
    <property type="molecule type" value="Genomic_DNA"/>
</dbReference>
<keyword evidence="1" id="KW-0175">Coiled coil</keyword>
<evidence type="ECO:0000313" key="3">
    <source>
        <dbReference type="Proteomes" id="UP000526302"/>
    </source>
</evidence>
<protein>
    <submittedName>
        <fullName evidence="2">Uncharacterized protein</fullName>
    </submittedName>
</protein>
<sequence>FKLNESYKKGVYRVKEEEISAEKKTKESENFSAPEKQIQEYTLENDGFVIANNTSLAKELSYKYGQKIKEGILKGIKSFDGYYYLIEQKMLEQYMKKATKSLNEKEEQTLEELAQKINTSKTLTKIICEFLKDEGELLEKKKGNYKYIK</sequence>
<name>A0A7K4BYN4_9ARCH</name>
<organism evidence="2 3">
    <name type="scientific">Candidatus Iainarchaeum sp</name>
    <dbReference type="NCBI Taxonomy" id="3101447"/>
    <lineage>
        <taxon>Archaea</taxon>
        <taxon>Candidatus Iainarchaeota</taxon>
        <taxon>Candidatus Iainarchaeia</taxon>
        <taxon>Candidatus Iainarchaeales</taxon>
        <taxon>Candidatus Iainarchaeaceae</taxon>
        <taxon>Candidatus Iainarchaeum</taxon>
    </lineage>
</organism>
<proteinExistence type="predicted"/>
<feature type="non-terminal residue" evidence="2">
    <location>
        <position position="1"/>
    </location>
</feature>
<comment type="caution">
    <text evidence="2">The sequence shown here is derived from an EMBL/GenBank/DDBJ whole genome shotgun (WGS) entry which is preliminary data.</text>
</comment>
<dbReference type="Proteomes" id="UP000526302">
    <property type="component" value="Unassembled WGS sequence"/>
</dbReference>
<reference evidence="2 3" key="1">
    <citation type="journal article" date="2020" name="Biotechnol. Biofuels">
        <title>New insights from the biogas microbiome by comprehensive genome-resolved metagenomics of nearly 1600 species originating from multiple anaerobic digesters.</title>
        <authorList>
            <person name="Campanaro S."/>
            <person name="Treu L."/>
            <person name="Rodriguez-R L.M."/>
            <person name="Kovalovszki A."/>
            <person name="Ziels R.M."/>
            <person name="Maus I."/>
            <person name="Zhu X."/>
            <person name="Kougias P.G."/>
            <person name="Basile A."/>
            <person name="Luo G."/>
            <person name="Schluter A."/>
            <person name="Konstantinidis K.T."/>
            <person name="Angelidaki I."/>
        </authorList>
    </citation>
    <scope>NUCLEOTIDE SEQUENCE [LARGE SCALE GENOMIC DNA]</scope>
    <source>
        <strain evidence="2">AS22ysBPME_79</strain>
    </source>
</reference>
<feature type="coiled-coil region" evidence="1">
    <location>
        <begin position="88"/>
        <end position="123"/>
    </location>
</feature>
<accession>A0A7K4BYN4</accession>
<gene>
    <name evidence="2" type="ORF">GX950_00675</name>
</gene>
<evidence type="ECO:0000256" key="1">
    <source>
        <dbReference type="SAM" id="Coils"/>
    </source>
</evidence>
<evidence type="ECO:0000313" key="2">
    <source>
        <dbReference type="EMBL" id="NMA44315.1"/>
    </source>
</evidence>
<dbReference type="AlphaFoldDB" id="A0A7K4BYN4"/>